<gene>
    <name evidence="5" type="ORF">TH30_18700</name>
</gene>
<sequence length="337" mass="36857">MIALSDQAIEWLVRLQSGDASDAERQAFEHWRAQSNDHARAVREAELLFGAVDETEVARNWSGLDHDLAMASPTLAFKSVSRPATRRKRPMTGRMSFGPKRWGVMVGSLCAMLALIIIGSLQGQDLWARWNADYSTTIGVSRTITLPDGTVAHLNTSSAFSIDFSGDIRQVNLAAGEVIFDVAKDASHPFIVTARDGASMAVGTVYGVRIEDDCVGVTVQEGVVEVSNRSGSSVRLNAGEQAYYQDGAVPKLVEDADLAGYGSWQRGKLIFNNRPLGDVIDEVQRYKSERIVIARDALRNLRVTGVFETAELDELLNSLEQTTGAKLVRLPLLTVIY</sequence>
<keyword evidence="1" id="KW-1133">Transmembrane helix</keyword>
<keyword evidence="1" id="KW-0472">Membrane</keyword>
<dbReference type="InterPro" id="IPR012373">
    <property type="entry name" value="Ferrdict_sens_TM"/>
</dbReference>
<dbReference type="Gene3D" id="3.55.50.30">
    <property type="match status" value="1"/>
</dbReference>
<evidence type="ECO:0000313" key="6">
    <source>
        <dbReference type="Proteomes" id="UP000252255"/>
    </source>
</evidence>
<proteinExistence type="predicted"/>
<dbReference type="InterPro" id="IPR032508">
    <property type="entry name" value="FecR_C"/>
</dbReference>
<evidence type="ECO:0000259" key="4">
    <source>
        <dbReference type="Pfam" id="PF16344"/>
    </source>
</evidence>
<dbReference type="PIRSF" id="PIRSF018266">
    <property type="entry name" value="FecR"/>
    <property type="match status" value="1"/>
</dbReference>
<feature type="transmembrane region" description="Helical" evidence="1">
    <location>
        <begin position="102"/>
        <end position="121"/>
    </location>
</feature>
<dbReference type="Pfam" id="PF16220">
    <property type="entry name" value="DUF4880"/>
    <property type="match status" value="1"/>
</dbReference>
<feature type="domain" description="Protein FecR C-terminal" evidence="4">
    <location>
        <begin position="268"/>
        <end position="326"/>
    </location>
</feature>
<evidence type="ECO:0000259" key="3">
    <source>
        <dbReference type="Pfam" id="PF16220"/>
    </source>
</evidence>
<dbReference type="InterPro" id="IPR032623">
    <property type="entry name" value="FecR_N"/>
</dbReference>
<comment type="caution">
    <text evidence="5">The sequence shown here is derived from an EMBL/GenBank/DDBJ whole genome shotgun (WGS) entry which is preliminary data.</text>
</comment>
<reference evidence="5 6" key="1">
    <citation type="submission" date="2014-07" db="EMBL/GenBank/DDBJ databases">
        <title>Draft genome sequence of Thalassospira profundimaris PR54-5.</title>
        <authorList>
            <person name="Lai Q."/>
            <person name="Shao Z."/>
        </authorList>
    </citation>
    <scope>NUCLEOTIDE SEQUENCE [LARGE SCALE GENOMIC DNA]</scope>
    <source>
        <strain evidence="5 6">PR54-5</strain>
    </source>
</reference>
<accession>A0A367WPE8</accession>
<dbReference type="EMBL" id="JPWI01000014">
    <property type="protein sequence ID" value="RCK43346.1"/>
    <property type="molecule type" value="Genomic_DNA"/>
</dbReference>
<evidence type="ECO:0000313" key="5">
    <source>
        <dbReference type="EMBL" id="RCK43346.1"/>
    </source>
</evidence>
<dbReference type="Gene3D" id="2.60.120.1440">
    <property type="match status" value="1"/>
</dbReference>
<feature type="domain" description="FecR protein" evidence="2">
    <location>
        <begin position="133"/>
        <end position="225"/>
    </location>
</feature>
<feature type="domain" description="FecR N-terminal" evidence="3">
    <location>
        <begin position="6"/>
        <end position="46"/>
    </location>
</feature>
<dbReference type="Proteomes" id="UP000252255">
    <property type="component" value="Unassembled WGS sequence"/>
</dbReference>
<evidence type="ECO:0000256" key="1">
    <source>
        <dbReference type="SAM" id="Phobius"/>
    </source>
</evidence>
<name>A0A367WPE8_9PROT</name>
<dbReference type="GO" id="GO:0016989">
    <property type="term" value="F:sigma factor antagonist activity"/>
    <property type="evidence" value="ECO:0007669"/>
    <property type="project" value="TreeGrafter"/>
</dbReference>
<dbReference type="Pfam" id="PF16344">
    <property type="entry name" value="FecR_C"/>
    <property type="match status" value="1"/>
</dbReference>
<evidence type="ECO:0008006" key="7">
    <source>
        <dbReference type="Google" id="ProtNLM"/>
    </source>
</evidence>
<organism evidence="5 6">
    <name type="scientific">Thalassospira profundimaris</name>
    <dbReference type="NCBI Taxonomy" id="502049"/>
    <lineage>
        <taxon>Bacteria</taxon>
        <taxon>Pseudomonadati</taxon>
        <taxon>Pseudomonadota</taxon>
        <taxon>Alphaproteobacteria</taxon>
        <taxon>Rhodospirillales</taxon>
        <taxon>Thalassospiraceae</taxon>
        <taxon>Thalassospira</taxon>
    </lineage>
</organism>
<keyword evidence="1" id="KW-0812">Transmembrane</keyword>
<dbReference type="InterPro" id="IPR006860">
    <property type="entry name" value="FecR"/>
</dbReference>
<protein>
    <recommendedName>
        <fullName evidence="7">Iron dicitrate transport regulator FecR</fullName>
    </recommendedName>
</protein>
<evidence type="ECO:0000259" key="2">
    <source>
        <dbReference type="Pfam" id="PF04773"/>
    </source>
</evidence>
<dbReference type="PANTHER" id="PTHR30273:SF2">
    <property type="entry name" value="PROTEIN FECR"/>
    <property type="match status" value="1"/>
</dbReference>
<dbReference type="AlphaFoldDB" id="A0A367WPE8"/>
<dbReference type="Pfam" id="PF04773">
    <property type="entry name" value="FecR"/>
    <property type="match status" value="1"/>
</dbReference>
<dbReference type="PANTHER" id="PTHR30273">
    <property type="entry name" value="PERIPLASMIC SIGNAL SENSOR AND SIGMA FACTOR ACTIVATOR FECR-RELATED"/>
    <property type="match status" value="1"/>
</dbReference>